<dbReference type="InterPro" id="IPR051803">
    <property type="entry name" value="TA_system_RelE-like_toxin"/>
</dbReference>
<dbReference type="RefSeq" id="WP_074975095.1">
    <property type="nucleotide sequence ID" value="NZ_FPBZ01000011.1"/>
</dbReference>
<dbReference type="Pfam" id="PF05016">
    <property type="entry name" value="ParE_toxin"/>
    <property type="match status" value="1"/>
</dbReference>
<accession>A0A1I7HQP6</accession>
<organism evidence="3 4">
    <name type="scientific">Nitrosospira multiformis</name>
    <dbReference type="NCBI Taxonomy" id="1231"/>
    <lineage>
        <taxon>Bacteria</taxon>
        <taxon>Pseudomonadati</taxon>
        <taxon>Pseudomonadota</taxon>
        <taxon>Betaproteobacteria</taxon>
        <taxon>Nitrosomonadales</taxon>
        <taxon>Nitrosomonadaceae</taxon>
        <taxon>Nitrosospira</taxon>
    </lineage>
</organism>
<dbReference type="InterPro" id="IPR035093">
    <property type="entry name" value="RelE/ParE_toxin_dom_sf"/>
</dbReference>
<dbReference type="EMBL" id="FPBZ01000011">
    <property type="protein sequence ID" value="SFU62953.1"/>
    <property type="molecule type" value="Genomic_DNA"/>
</dbReference>
<dbReference type="OrthoDB" id="121597at2"/>
<dbReference type="Proteomes" id="UP000182649">
    <property type="component" value="Unassembled WGS sequence"/>
</dbReference>
<dbReference type="PANTHER" id="PTHR33755">
    <property type="entry name" value="TOXIN PARE1-RELATED"/>
    <property type="match status" value="1"/>
</dbReference>
<dbReference type="InterPro" id="IPR007712">
    <property type="entry name" value="RelE/ParE_toxin"/>
</dbReference>
<dbReference type="AlphaFoldDB" id="A0A1I7HQP6"/>
<evidence type="ECO:0000256" key="2">
    <source>
        <dbReference type="ARBA" id="ARBA00022649"/>
    </source>
</evidence>
<proteinExistence type="inferred from homology"/>
<evidence type="ECO:0000256" key="1">
    <source>
        <dbReference type="ARBA" id="ARBA00006226"/>
    </source>
</evidence>
<evidence type="ECO:0000313" key="4">
    <source>
        <dbReference type="Proteomes" id="UP000182649"/>
    </source>
</evidence>
<protein>
    <submittedName>
        <fullName evidence="3">Plasmid stabilization system protein ParE</fullName>
    </submittedName>
</protein>
<dbReference type="PANTHER" id="PTHR33755:SF7">
    <property type="entry name" value="TOXIN MODULE OF TOXIN-ANTITOXIN SYSTEM RELE_STBE FAMILY"/>
    <property type="match status" value="1"/>
</dbReference>
<reference evidence="3 4" key="1">
    <citation type="submission" date="2016-10" db="EMBL/GenBank/DDBJ databases">
        <authorList>
            <person name="de Groot N.N."/>
        </authorList>
    </citation>
    <scope>NUCLEOTIDE SEQUENCE [LARGE SCALE GENOMIC DNA]</scope>
    <source>
        <strain evidence="3 4">Nl14</strain>
    </source>
</reference>
<keyword evidence="2" id="KW-1277">Toxin-antitoxin system</keyword>
<evidence type="ECO:0000313" key="3">
    <source>
        <dbReference type="EMBL" id="SFU62953.1"/>
    </source>
</evidence>
<sequence>MALKWTTSAERDLVRLHAFLASVNPRAAARVVQQLVSGAEQLLTFPQLGVPLDEFAPRDVRRMIIGDYEIRYECTPTTIYILCLWHAREDR</sequence>
<name>A0A1I7HQP6_9PROT</name>
<gene>
    <name evidence="3" type="ORF">SAMN05216417_11111</name>
</gene>
<dbReference type="Gene3D" id="3.30.2310.20">
    <property type="entry name" value="RelE-like"/>
    <property type="match status" value="1"/>
</dbReference>
<comment type="similarity">
    <text evidence="1">Belongs to the RelE toxin family.</text>
</comment>